<sequence length="93" mass="10207">MSDKPTPEMLEKIMKAREQLKANPSLLDDSIAKLSAEAQVAAKKMRDLFLADPFDGPKMKAAGEEIRAKSSPSVVKELEEHKKLVTEKLGASL</sequence>
<dbReference type="AlphaFoldDB" id="A0AAN5CIX1"/>
<reference evidence="2" key="1">
    <citation type="submission" date="2022-10" db="EMBL/GenBank/DDBJ databases">
        <title>Genome assembly of Pristionchus species.</title>
        <authorList>
            <person name="Yoshida K."/>
            <person name="Sommer R.J."/>
        </authorList>
    </citation>
    <scope>NUCLEOTIDE SEQUENCE [LARGE SCALE GENOMIC DNA]</scope>
    <source>
        <strain evidence="2">RS5460</strain>
    </source>
</reference>
<comment type="caution">
    <text evidence="1">The sequence shown here is derived from an EMBL/GenBank/DDBJ whole genome shotgun (WGS) entry which is preliminary data.</text>
</comment>
<gene>
    <name evidence="1" type="ORF">PMAYCL1PPCAC_15468</name>
</gene>
<organism evidence="1 2">
    <name type="scientific">Pristionchus mayeri</name>
    <dbReference type="NCBI Taxonomy" id="1317129"/>
    <lineage>
        <taxon>Eukaryota</taxon>
        <taxon>Metazoa</taxon>
        <taxon>Ecdysozoa</taxon>
        <taxon>Nematoda</taxon>
        <taxon>Chromadorea</taxon>
        <taxon>Rhabditida</taxon>
        <taxon>Rhabditina</taxon>
        <taxon>Diplogasteromorpha</taxon>
        <taxon>Diplogasteroidea</taxon>
        <taxon>Neodiplogasteridae</taxon>
        <taxon>Pristionchus</taxon>
    </lineage>
</organism>
<evidence type="ECO:0000313" key="2">
    <source>
        <dbReference type="Proteomes" id="UP001328107"/>
    </source>
</evidence>
<name>A0AAN5CIX1_9BILA</name>
<accession>A0AAN5CIX1</accession>
<proteinExistence type="predicted"/>
<evidence type="ECO:0000313" key="1">
    <source>
        <dbReference type="EMBL" id="GMR45273.1"/>
    </source>
</evidence>
<keyword evidence="2" id="KW-1185">Reference proteome</keyword>
<dbReference type="Proteomes" id="UP001328107">
    <property type="component" value="Unassembled WGS sequence"/>
</dbReference>
<dbReference type="EMBL" id="BTRK01000004">
    <property type="protein sequence ID" value="GMR45273.1"/>
    <property type="molecule type" value="Genomic_DNA"/>
</dbReference>
<protein>
    <submittedName>
        <fullName evidence="1">Uncharacterized protein</fullName>
    </submittedName>
</protein>